<feature type="compositionally biased region" description="Basic and acidic residues" evidence="1">
    <location>
        <begin position="64"/>
        <end position="75"/>
    </location>
</feature>
<feature type="region of interest" description="Disordered" evidence="1">
    <location>
        <begin position="38"/>
        <end position="75"/>
    </location>
</feature>
<feature type="signal peptide" evidence="2">
    <location>
        <begin position="1"/>
        <end position="29"/>
    </location>
</feature>
<feature type="chain" id="PRO_5039658220" evidence="2">
    <location>
        <begin position="30"/>
        <end position="106"/>
    </location>
</feature>
<dbReference type="AlphaFoldDB" id="A0A9D4BFE4"/>
<name>A0A9D4BFE4_DREPO</name>
<evidence type="ECO:0000313" key="3">
    <source>
        <dbReference type="EMBL" id="KAH3692724.1"/>
    </source>
</evidence>
<keyword evidence="2" id="KW-0732">Signal</keyword>
<comment type="caution">
    <text evidence="3">The sequence shown here is derived from an EMBL/GenBank/DDBJ whole genome shotgun (WGS) entry which is preliminary data.</text>
</comment>
<reference evidence="3" key="1">
    <citation type="journal article" date="2019" name="bioRxiv">
        <title>The Genome of the Zebra Mussel, Dreissena polymorpha: A Resource for Invasive Species Research.</title>
        <authorList>
            <person name="McCartney M.A."/>
            <person name="Auch B."/>
            <person name="Kono T."/>
            <person name="Mallez S."/>
            <person name="Zhang Y."/>
            <person name="Obille A."/>
            <person name="Becker A."/>
            <person name="Abrahante J.E."/>
            <person name="Garbe J."/>
            <person name="Badalamenti J.P."/>
            <person name="Herman A."/>
            <person name="Mangelson H."/>
            <person name="Liachko I."/>
            <person name="Sullivan S."/>
            <person name="Sone E.D."/>
            <person name="Koren S."/>
            <person name="Silverstein K.A.T."/>
            <person name="Beckman K.B."/>
            <person name="Gohl D.M."/>
        </authorList>
    </citation>
    <scope>NUCLEOTIDE SEQUENCE</scope>
    <source>
        <strain evidence="3">Duluth1</strain>
        <tissue evidence="3">Whole animal</tissue>
    </source>
</reference>
<reference evidence="3" key="2">
    <citation type="submission" date="2020-11" db="EMBL/GenBank/DDBJ databases">
        <authorList>
            <person name="McCartney M.A."/>
            <person name="Auch B."/>
            <person name="Kono T."/>
            <person name="Mallez S."/>
            <person name="Becker A."/>
            <person name="Gohl D.M."/>
            <person name="Silverstein K.A.T."/>
            <person name="Koren S."/>
            <person name="Bechman K.B."/>
            <person name="Herman A."/>
            <person name="Abrahante J.E."/>
            <person name="Garbe J."/>
        </authorList>
    </citation>
    <scope>NUCLEOTIDE SEQUENCE</scope>
    <source>
        <strain evidence="3">Duluth1</strain>
        <tissue evidence="3">Whole animal</tissue>
    </source>
</reference>
<dbReference type="EMBL" id="JAIWYP010000020">
    <property type="protein sequence ID" value="KAH3692724.1"/>
    <property type="molecule type" value="Genomic_DNA"/>
</dbReference>
<dbReference type="Proteomes" id="UP000828390">
    <property type="component" value="Unassembled WGS sequence"/>
</dbReference>
<organism evidence="3 4">
    <name type="scientific">Dreissena polymorpha</name>
    <name type="common">Zebra mussel</name>
    <name type="synonym">Mytilus polymorpha</name>
    <dbReference type="NCBI Taxonomy" id="45954"/>
    <lineage>
        <taxon>Eukaryota</taxon>
        <taxon>Metazoa</taxon>
        <taxon>Spiralia</taxon>
        <taxon>Lophotrochozoa</taxon>
        <taxon>Mollusca</taxon>
        <taxon>Bivalvia</taxon>
        <taxon>Autobranchia</taxon>
        <taxon>Heteroconchia</taxon>
        <taxon>Euheterodonta</taxon>
        <taxon>Imparidentia</taxon>
        <taxon>Neoheterodontei</taxon>
        <taxon>Myida</taxon>
        <taxon>Dreissenoidea</taxon>
        <taxon>Dreissenidae</taxon>
        <taxon>Dreissena</taxon>
    </lineage>
</organism>
<gene>
    <name evidence="3" type="ORF">DPMN_193878</name>
</gene>
<sequence>MKMADSRFAFSACLLRGIVELVLVVNVSAAVLTDKVTQPEAKEKSKARGGLVSFEHFNPPPGTSHDRREPPKKMPEDLNITLHLLNITEGESVWVSGRANYSDYVA</sequence>
<protein>
    <submittedName>
        <fullName evidence="3">Uncharacterized protein</fullName>
    </submittedName>
</protein>
<proteinExistence type="predicted"/>
<evidence type="ECO:0000256" key="2">
    <source>
        <dbReference type="SAM" id="SignalP"/>
    </source>
</evidence>
<accession>A0A9D4BFE4</accession>
<evidence type="ECO:0000313" key="4">
    <source>
        <dbReference type="Proteomes" id="UP000828390"/>
    </source>
</evidence>
<evidence type="ECO:0000256" key="1">
    <source>
        <dbReference type="SAM" id="MobiDB-lite"/>
    </source>
</evidence>
<keyword evidence="4" id="KW-1185">Reference proteome</keyword>